<dbReference type="RefSeq" id="XP_016979635.2">
    <property type="nucleotide sequence ID" value="XM_017124146.2"/>
</dbReference>
<dbReference type="AlphaFoldDB" id="A0A6P4EN42"/>
<feature type="region of interest" description="Disordered" evidence="2">
    <location>
        <begin position="875"/>
        <end position="902"/>
    </location>
</feature>
<evidence type="ECO:0000256" key="2">
    <source>
        <dbReference type="SAM" id="MobiDB-lite"/>
    </source>
</evidence>
<accession>A0A6P4EN42</accession>
<organism evidence="3">
    <name type="scientific">Drosophila rhopaloa</name>
    <name type="common">Fruit fly</name>
    <dbReference type="NCBI Taxonomy" id="1041015"/>
    <lineage>
        <taxon>Eukaryota</taxon>
        <taxon>Metazoa</taxon>
        <taxon>Ecdysozoa</taxon>
        <taxon>Arthropoda</taxon>
        <taxon>Hexapoda</taxon>
        <taxon>Insecta</taxon>
        <taxon>Pterygota</taxon>
        <taxon>Neoptera</taxon>
        <taxon>Endopterygota</taxon>
        <taxon>Diptera</taxon>
        <taxon>Brachycera</taxon>
        <taxon>Muscomorpha</taxon>
        <taxon>Ephydroidea</taxon>
        <taxon>Drosophilidae</taxon>
        <taxon>Drosophila</taxon>
        <taxon>Sophophora</taxon>
    </lineage>
</organism>
<feature type="compositionally biased region" description="Low complexity" evidence="2">
    <location>
        <begin position="410"/>
        <end position="425"/>
    </location>
</feature>
<sequence>MLNRNYGKPFSYRSFYKSLYMKGFKRRKTKARRLQQRLRKLLEREGSLLQKIPKLSLHQSRFLLAECIQLLQQQSRHLQNNFHHDERNNRKLQIISRKLGRHRSESIILKNSLNNLRRTFYEHGIENTIDNKGAILKSQLKELRMLTKSNLKEAKQCFRLTKDIMVYKLRHVRRKSRSKKKSDFEKAIDQFFNAIKIHKKIKTQQIINDFVSKPRSKGPYEVSSVSSTNQDLETKILNKYQAGKKAIIWSQETNLMKKKDSDLPNENLKDSNINYSVYQTKGYIKDLPESKVPIKVFPRKNIDKEENLHRYFKPIPYDDIKDKVKRNNKIETKLKKKKNTNRSMATKEGEEGFPYKEANQLQNKVKTKLKSKFPKIKMWLGSHKRAPRKSKTVSLEIEHFRHPSDSSNKSYSTVSSINNSKSHSSSYEKFKPPQLNSIIKTKERSDDNIVKTNRVIKPKHFQITKSDDNLVKTNRVITPKHFQITKSDEAVNQSNKIIETKHFKIRSNFNPVKTEFWTSQKGILPTVKSKLTNSMLGRQSIKSFESVGKEYNQPSMSQVAAAVINRLYDGKTISLDETSFQKKVDTSKIHINSFLGKISKLRPADQMNAVWNDLQETYKEMSRSAKTPEDVQKFKKILKWRYIHNVQKLLHHQIKQFKIDLNSGRSELGTRRSQILNRTVRSSNFIPNSNDTSGLFKKVSRMDTPSNKTVHENFVRMQMEMLRSRIFDRDVYGMERMIMGRELPITPKDFEIFEKYKSDPNHYNILILSINKSLSDEKYEEKLPMLERNFQFICNQLEEISRQRRKDNMLTKHDLQKAEDDVVSKISGESFLERIDFNEAFLAKRREVWADYIAKQAKTPTEILLAAARKQKRKAQLAKKAEEREKRNKQDQQVPKRKRSLTALYRAPRKTHRERQAIKEIKEEMEEIEVRKSKRSVTCSCCRRCSRSGVVWTQKCSEDNTEESHICPVLNYDSCS</sequence>
<proteinExistence type="predicted"/>
<gene>
    <name evidence="3" type="primary">LOC108044974</name>
</gene>
<evidence type="ECO:0000313" key="3">
    <source>
        <dbReference type="RefSeq" id="XP_016979635.1"/>
    </source>
</evidence>
<evidence type="ECO:0000256" key="1">
    <source>
        <dbReference type="SAM" id="Coils"/>
    </source>
</evidence>
<feature type="compositionally biased region" description="Basic and acidic residues" evidence="2">
    <location>
        <begin position="879"/>
        <end position="890"/>
    </location>
</feature>
<dbReference type="RefSeq" id="XP_016979635.1">
    <property type="nucleotide sequence ID" value="XM_017124146.1"/>
</dbReference>
<dbReference type="OrthoDB" id="7862933at2759"/>
<reference evidence="3" key="1">
    <citation type="submission" date="2025-08" db="UniProtKB">
        <authorList>
            <consortium name="RefSeq"/>
        </authorList>
    </citation>
    <scope>IDENTIFICATION</scope>
</reference>
<protein>
    <submittedName>
        <fullName evidence="3">Uncharacterized protein LOC108044974</fullName>
    </submittedName>
</protein>
<feature type="region of interest" description="Disordered" evidence="2">
    <location>
        <begin position="401"/>
        <end position="430"/>
    </location>
</feature>
<name>A0A6P4EN42_DRORH</name>
<feature type="coiled-coil region" evidence="1">
    <location>
        <begin position="24"/>
        <end position="51"/>
    </location>
</feature>
<keyword evidence="1" id="KW-0175">Coiled coil</keyword>
<dbReference type="GeneID" id="108044974"/>